<keyword evidence="8" id="KW-0539">Nucleus</keyword>
<evidence type="ECO:0000256" key="2">
    <source>
        <dbReference type="ARBA" id="ARBA00004496"/>
    </source>
</evidence>
<keyword evidence="4" id="KW-0963">Cytoplasm</keyword>
<comment type="similarity">
    <text evidence="3">Belongs to the TSSC4 family.</text>
</comment>
<evidence type="ECO:0000256" key="8">
    <source>
        <dbReference type="ARBA" id="ARBA00023242"/>
    </source>
</evidence>
<evidence type="ECO:0000256" key="9">
    <source>
        <dbReference type="ARBA" id="ARBA00035304"/>
    </source>
</evidence>
<keyword evidence="6" id="KW-0747">Spliceosome</keyword>
<feature type="region of interest" description="Disordered" evidence="11">
    <location>
        <begin position="182"/>
        <end position="281"/>
    </location>
</feature>
<evidence type="ECO:0000313" key="12">
    <source>
        <dbReference type="EMBL" id="KAJ1696912.1"/>
    </source>
</evidence>
<comment type="function">
    <text evidence="10">Protein associated with the U5 snRNP, during its maturation and its post-splicing recycling and which is required for spliceosomal tri-snRNP complex assembly in the nucleus. Has a molecular sequestering activity and transiently hinders SNRNP200 binding sites for constitutive splicing factors that intervene later during the assembly of the spliceosome and splicing. Together with its molecular sequestering activity, may also function as a molecular adapter and placeholder, coordinating the assembly of the U5 snRNP and its association with the U4/U6 di-snRNP.</text>
</comment>
<comment type="caution">
    <text evidence="12">The sequence shown here is derived from an EMBL/GenBank/DDBJ whole genome shotgun (WGS) entry which is preliminary data.</text>
</comment>
<organism evidence="12 13">
    <name type="scientific">Rhynchospora breviuscula</name>
    <dbReference type="NCBI Taxonomy" id="2022672"/>
    <lineage>
        <taxon>Eukaryota</taxon>
        <taxon>Viridiplantae</taxon>
        <taxon>Streptophyta</taxon>
        <taxon>Embryophyta</taxon>
        <taxon>Tracheophyta</taxon>
        <taxon>Spermatophyta</taxon>
        <taxon>Magnoliopsida</taxon>
        <taxon>Liliopsida</taxon>
        <taxon>Poales</taxon>
        <taxon>Cyperaceae</taxon>
        <taxon>Cyperoideae</taxon>
        <taxon>Rhynchosporeae</taxon>
        <taxon>Rhynchospora</taxon>
    </lineage>
</organism>
<evidence type="ECO:0000256" key="7">
    <source>
        <dbReference type="ARBA" id="ARBA00023187"/>
    </source>
</evidence>
<keyword evidence="13" id="KW-1185">Reference proteome</keyword>
<dbReference type="InterPro" id="IPR029338">
    <property type="entry name" value="TSSC4"/>
</dbReference>
<feature type="compositionally biased region" description="Acidic residues" evidence="11">
    <location>
        <begin position="96"/>
        <end position="122"/>
    </location>
</feature>
<dbReference type="PANTHER" id="PTHR13445:SF3">
    <property type="entry name" value="U5 SMALL NUCLEAR RIBONUCLEOPROTEIN TSSC4"/>
    <property type="match status" value="1"/>
</dbReference>
<evidence type="ECO:0000256" key="11">
    <source>
        <dbReference type="SAM" id="MobiDB-lite"/>
    </source>
</evidence>
<feature type="compositionally biased region" description="Basic and acidic residues" evidence="11">
    <location>
        <begin position="85"/>
        <end position="95"/>
    </location>
</feature>
<evidence type="ECO:0000256" key="10">
    <source>
        <dbReference type="ARBA" id="ARBA00045970"/>
    </source>
</evidence>
<dbReference type="GO" id="GO:0005681">
    <property type="term" value="C:spliceosomal complex"/>
    <property type="evidence" value="ECO:0007669"/>
    <property type="project" value="UniProtKB-KW"/>
</dbReference>
<dbReference type="EMBL" id="JAMQYH010000002">
    <property type="protein sequence ID" value="KAJ1696912.1"/>
    <property type="molecule type" value="Genomic_DNA"/>
</dbReference>
<feature type="compositionally biased region" description="Basic and acidic residues" evidence="11">
    <location>
        <begin position="182"/>
        <end position="206"/>
    </location>
</feature>
<accession>A0A9Q0HSK3</accession>
<keyword evidence="5" id="KW-0507">mRNA processing</keyword>
<evidence type="ECO:0000256" key="3">
    <source>
        <dbReference type="ARBA" id="ARBA00010362"/>
    </source>
</evidence>
<comment type="subcellular location">
    <subcellularLocation>
        <location evidence="2">Cytoplasm</location>
    </subcellularLocation>
    <subcellularLocation>
        <location evidence="1">Nucleus</location>
    </subcellularLocation>
</comment>
<feature type="region of interest" description="Disordered" evidence="11">
    <location>
        <begin position="20"/>
        <end position="154"/>
    </location>
</feature>
<name>A0A9Q0HSK3_9POAL</name>
<sequence length="410" mass="45978">MEESFELRVKRLFGSHLFDKVPSSSFSDKAWSVASGEVERHQWNRSSGDEEDEPDGSSRGDTPCSSAFYDPDGCLADMKRKKKREGNPRKEKDGIEADDESGDEEGEEKEGGRDEEEGVEDERDVRSSIGLDPTLDREEEEDEFDRAALGQDKVTDRVYMNEVMDHGPDISIYSVVPEVYDNHGHGFYRDPRADRSAACKRIKEDAVSSPGRPRSSPKITEVDPNLKPILKRRDSEDDPKPKKRVRFDPKFEEETRSISQAAPQPMDASTDKDSNATVVPDYLMNPSKYTKYTFDSADENDDEMNKKAFQDFQRLINRSNGTNNELDSSFELPGSVTFTPRKKLTGDAMSIDVSPTASEELMAVSSSCLVGMAAGVGNETCEMEEDFVEAKPAIRAKPARKYRSKVADEE</sequence>
<evidence type="ECO:0000256" key="1">
    <source>
        <dbReference type="ARBA" id="ARBA00004123"/>
    </source>
</evidence>
<evidence type="ECO:0000256" key="5">
    <source>
        <dbReference type="ARBA" id="ARBA00022664"/>
    </source>
</evidence>
<proteinExistence type="inferred from homology"/>
<dbReference type="GO" id="GO:0005737">
    <property type="term" value="C:cytoplasm"/>
    <property type="evidence" value="ECO:0007669"/>
    <property type="project" value="UniProtKB-SubCell"/>
</dbReference>
<dbReference type="OrthoDB" id="1906282at2759"/>
<evidence type="ECO:0000313" key="13">
    <source>
        <dbReference type="Proteomes" id="UP001151287"/>
    </source>
</evidence>
<dbReference type="GO" id="GO:0008380">
    <property type="term" value="P:RNA splicing"/>
    <property type="evidence" value="ECO:0007669"/>
    <property type="project" value="UniProtKB-KW"/>
</dbReference>
<gene>
    <name evidence="12" type="ORF">LUZ63_005424</name>
</gene>
<reference evidence="12" key="1">
    <citation type="journal article" date="2022" name="Cell">
        <title>Repeat-based holocentromeres influence genome architecture and karyotype evolution.</title>
        <authorList>
            <person name="Hofstatter P.G."/>
            <person name="Thangavel G."/>
            <person name="Lux T."/>
            <person name="Neumann P."/>
            <person name="Vondrak T."/>
            <person name="Novak P."/>
            <person name="Zhang M."/>
            <person name="Costa L."/>
            <person name="Castellani M."/>
            <person name="Scott A."/>
            <person name="Toegelov H."/>
            <person name="Fuchs J."/>
            <person name="Mata-Sucre Y."/>
            <person name="Dias Y."/>
            <person name="Vanzela A.L.L."/>
            <person name="Huettel B."/>
            <person name="Almeida C.C.S."/>
            <person name="Simkova H."/>
            <person name="Souza G."/>
            <person name="Pedrosa-Harand A."/>
            <person name="Macas J."/>
            <person name="Mayer K.F.X."/>
            <person name="Houben A."/>
            <person name="Marques A."/>
        </authorList>
    </citation>
    <scope>NUCLEOTIDE SEQUENCE</scope>
    <source>
        <strain evidence="12">RhyBre1mFocal</strain>
    </source>
</reference>
<feature type="compositionally biased region" description="Basic and acidic residues" evidence="11">
    <location>
        <begin position="231"/>
        <end position="256"/>
    </location>
</feature>
<dbReference type="PANTHER" id="PTHR13445">
    <property type="entry name" value="TUMOR SUPPRESSING SUBTRANSFERABLE CANDIDATE 4 TSSC4"/>
    <property type="match status" value="1"/>
</dbReference>
<dbReference type="Proteomes" id="UP001151287">
    <property type="component" value="Unassembled WGS sequence"/>
</dbReference>
<dbReference type="AlphaFoldDB" id="A0A9Q0HSK3"/>
<keyword evidence="7" id="KW-0508">mRNA splicing</keyword>
<protein>
    <recommendedName>
        <fullName evidence="9">U5 small nuclear ribonucleoprotein TSSC4</fullName>
    </recommendedName>
</protein>
<evidence type="ECO:0000256" key="6">
    <source>
        <dbReference type="ARBA" id="ARBA00022728"/>
    </source>
</evidence>
<dbReference type="GO" id="GO:0006397">
    <property type="term" value="P:mRNA processing"/>
    <property type="evidence" value="ECO:0007669"/>
    <property type="project" value="UniProtKB-KW"/>
</dbReference>
<evidence type="ECO:0000256" key="4">
    <source>
        <dbReference type="ARBA" id="ARBA00022490"/>
    </source>
</evidence>